<sequence length="150" mass="17673">NCFIYMIKLAIAIYRIPNSNPFKSYAIQIFNQRYIEFQHSSYLLCYYLHPFYRAFRDVAITASTLWQGLGHSEQECKKLISEFRLTFNEDLLANTNLVLEDFVNLRDPIFQDGENGLREELNIPNIDEENINMDFDSVNLVDDILNVEMD</sequence>
<reference evidence="1" key="1">
    <citation type="submission" date="2021-06" db="EMBL/GenBank/DDBJ databases">
        <authorList>
            <person name="Kallberg Y."/>
            <person name="Tangrot J."/>
            <person name="Rosling A."/>
        </authorList>
    </citation>
    <scope>NUCLEOTIDE SEQUENCE</scope>
    <source>
        <strain evidence="1">87-6 pot B 2015</strain>
    </source>
</reference>
<gene>
    <name evidence="1" type="ORF">FMOSSE_LOCUS12661</name>
</gene>
<evidence type="ECO:0000313" key="1">
    <source>
        <dbReference type="EMBL" id="CAG8676269.1"/>
    </source>
</evidence>
<dbReference type="AlphaFoldDB" id="A0A9N9EFC0"/>
<name>A0A9N9EFC0_FUNMO</name>
<feature type="non-terminal residue" evidence="1">
    <location>
        <position position="1"/>
    </location>
</feature>
<keyword evidence="2" id="KW-1185">Reference proteome</keyword>
<dbReference type="EMBL" id="CAJVPP010006273">
    <property type="protein sequence ID" value="CAG8676269.1"/>
    <property type="molecule type" value="Genomic_DNA"/>
</dbReference>
<dbReference type="Proteomes" id="UP000789375">
    <property type="component" value="Unassembled WGS sequence"/>
</dbReference>
<organism evidence="1 2">
    <name type="scientific">Funneliformis mosseae</name>
    <name type="common">Endomycorrhizal fungus</name>
    <name type="synonym">Glomus mosseae</name>
    <dbReference type="NCBI Taxonomy" id="27381"/>
    <lineage>
        <taxon>Eukaryota</taxon>
        <taxon>Fungi</taxon>
        <taxon>Fungi incertae sedis</taxon>
        <taxon>Mucoromycota</taxon>
        <taxon>Glomeromycotina</taxon>
        <taxon>Glomeromycetes</taxon>
        <taxon>Glomerales</taxon>
        <taxon>Glomeraceae</taxon>
        <taxon>Funneliformis</taxon>
    </lineage>
</organism>
<accession>A0A9N9EFC0</accession>
<protein>
    <submittedName>
        <fullName evidence="1">6518_t:CDS:1</fullName>
    </submittedName>
</protein>
<proteinExistence type="predicted"/>
<evidence type="ECO:0000313" key="2">
    <source>
        <dbReference type="Proteomes" id="UP000789375"/>
    </source>
</evidence>
<comment type="caution">
    <text evidence="1">The sequence shown here is derived from an EMBL/GenBank/DDBJ whole genome shotgun (WGS) entry which is preliminary data.</text>
</comment>